<reference evidence="9 10" key="1">
    <citation type="submission" date="2023-09" db="EMBL/GenBank/DDBJ databases">
        <authorList>
            <person name="Rey-Velasco X."/>
        </authorList>
    </citation>
    <scope>NUCLEOTIDE SEQUENCE [LARGE SCALE GENOMIC DNA]</scope>
    <source>
        <strain evidence="9 10">F158</strain>
    </source>
</reference>
<keyword evidence="10" id="KW-1185">Reference proteome</keyword>
<dbReference type="EMBL" id="JAVRHL010000001">
    <property type="protein sequence ID" value="MDT0681895.1"/>
    <property type="molecule type" value="Genomic_DNA"/>
</dbReference>
<gene>
    <name evidence="9" type="ORF">RM543_04290</name>
</gene>
<dbReference type="Pfam" id="PF04239">
    <property type="entry name" value="DUF421"/>
    <property type="match status" value="1"/>
</dbReference>
<evidence type="ECO:0000256" key="5">
    <source>
        <dbReference type="ARBA" id="ARBA00022989"/>
    </source>
</evidence>
<dbReference type="InterPro" id="IPR023090">
    <property type="entry name" value="UPF0702_alpha/beta_dom_sf"/>
</dbReference>
<feature type="transmembrane region" description="Helical" evidence="7">
    <location>
        <begin position="58"/>
        <end position="78"/>
    </location>
</feature>
<evidence type="ECO:0000313" key="9">
    <source>
        <dbReference type="EMBL" id="MDT0681895.1"/>
    </source>
</evidence>
<comment type="similarity">
    <text evidence="2">Belongs to the UPF0702 family.</text>
</comment>
<dbReference type="PANTHER" id="PTHR34582:SF6">
    <property type="entry name" value="UPF0702 TRANSMEMBRANE PROTEIN YCAP"/>
    <property type="match status" value="1"/>
</dbReference>
<evidence type="ECO:0000256" key="4">
    <source>
        <dbReference type="ARBA" id="ARBA00022692"/>
    </source>
</evidence>
<evidence type="ECO:0000256" key="2">
    <source>
        <dbReference type="ARBA" id="ARBA00006448"/>
    </source>
</evidence>
<dbReference type="Proteomes" id="UP001265259">
    <property type="component" value="Unassembled WGS sequence"/>
</dbReference>
<evidence type="ECO:0000259" key="8">
    <source>
        <dbReference type="Pfam" id="PF04239"/>
    </source>
</evidence>
<dbReference type="PANTHER" id="PTHR34582">
    <property type="entry name" value="UPF0702 TRANSMEMBRANE PROTEIN YCAP"/>
    <property type="match status" value="1"/>
</dbReference>
<proteinExistence type="inferred from homology"/>
<keyword evidence="3" id="KW-1003">Cell membrane</keyword>
<dbReference type="InterPro" id="IPR007353">
    <property type="entry name" value="DUF421"/>
</dbReference>
<comment type="subcellular location">
    <subcellularLocation>
        <location evidence="1">Cell membrane</location>
        <topology evidence="1">Multi-pass membrane protein</topology>
    </subcellularLocation>
</comment>
<comment type="caution">
    <text evidence="9">The sequence shown here is derived from an EMBL/GenBank/DDBJ whole genome shotgun (WGS) entry which is preliminary data.</text>
</comment>
<accession>A0ABU3DDV1</accession>
<dbReference type="Gene3D" id="3.30.240.20">
    <property type="entry name" value="bsu07140 like domains"/>
    <property type="match status" value="1"/>
</dbReference>
<evidence type="ECO:0000256" key="1">
    <source>
        <dbReference type="ARBA" id="ARBA00004651"/>
    </source>
</evidence>
<keyword evidence="6 7" id="KW-0472">Membrane</keyword>
<evidence type="ECO:0000313" key="10">
    <source>
        <dbReference type="Proteomes" id="UP001265259"/>
    </source>
</evidence>
<sequence length="172" mass="18417">MTYIEPFLRALVAVPVLILIVRMNGLRSFSKMSSFDFALTVATGSLLATTIVDTRSSLVTALIGIASVFFVQRVIATFRRHAPDTQRVFDNSPLLLMENGEIFEANLKAARLTRTDLMAKLREAGIVSLGQVRAVVLETTGDVSVLSGEPGGPGVEEPIMLGVRRGAGRAGA</sequence>
<protein>
    <submittedName>
        <fullName evidence="9">DUF421 domain-containing protein</fullName>
    </submittedName>
</protein>
<keyword evidence="4 7" id="KW-0812">Transmembrane</keyword>
<keyword evidence="5 7" id="KW-1133">Transmembrane helix</keyword>
<dbReference type="RefSeq" id="WP_311689648.1">
    <property type="nucleotide sequence ID" value="NZ_JAVRHL010000001.1"/>
</dbReference>
<evidence type="ECO:0000256" key="3">
    <source>
        <dbReference type="ARBA" id="ARBA00022475"/>
    </source>
</evidence>
<feature type="transmembrane region" description="Helical" evidence="7">
    <location>
        <begin position="6"/>
        <end position="23"/>
    </location>
</feature>
<organism evidence="9 10">
    <name type="scientific">Tropicimonas omnivorans</name>
    <dbReference type="NCBI Taxonomy" id="3075590"/>
    <lineage>
        <taxon>Bacteria</taxon>
        <taxon>Pseudomonadati</taxon>
        <taxon>Pseudomonadota</taxon>
        <taxon>Alphaproteobacteria</taxon>
        <taxon>Rhodobacterales</taxon>
        <taxon>Roseobacteraceae</taxon>
        <taxon>Tropicimonas</taxon>
    </lineage>
</organism>
<evidence type="ECO:0000256" key="7">
    <source>
        <dbReference type="SAM" id="Phobius"/>
    </source>
</evidence>
<evidence type="ECO:0000256" key="6">
    <source>
        <dbReference type="ARBA" id="ARBA00023136"/>
    </source>
</evidence>
<name>A0ABU3DDV1_9RHOB</name>
<feature type="domain" description="YetF C-terminal" evidence="8">
    <location>
        <begin position="85"/>
        <end position="147"/>
    </location>
</feature>